<dbReference type="RefSeq" id="WP_146946935.1">
    <property type="nucleotide sequence ID" value="NZ_VOQF01000003.1"/>
</dbReference>
<feature type="transmembrane region" description="Helical" evidence="1">
    <location>
        <begin position="66"/>
        <end position="85"/>
    </location>
</feature>
<keyword evidence="3" id="KW-1185">Reference proteome</keyword>
<dbReference type="OrthoDB" id="2885697at2"/>
<protein>
    <submittedName>
        <fullName evidence="2">Uncharacterized protein</fullName>
    </submittedName>
</protein>
<accession>A0A5C6W3Y5</accession>
<organism evidence="2 3">
    <name type="scientific">Metabacillus litoralis</name>
    <dbReference type="NCBI Taxonomy" id="152268"/>
    <lineage>
        <taxon>Bacteria</taxon>
        <taxon>Bacillati</taxon>
        <taxon>Bacillota</taxon>
        <taxon>Bacilli</taxon>
        <taxon>Bacillales</taxon>
        <taxon>Bacillaceae</taxon>
        <taxon>Metabacillus</taxon>
    </lineage>
</organism>
<keyword evidence="1" id="KW-0472">Membrane</keyword>
<keyword evidence="1" id="KW-1133">Transmembrane helix</keyword>
<evidence type="ECO:0000313" key="2">
    <source>
        <dbReference type="EMBL" id="TXC92131.1"/>
    </source>
</evidence>
<proteinExistence type="predicted"/>
<sequence>MNKGKNSTFYQFIPFCFPILSLLILTSNLIGTYSISVAVGILLIGFTYSFIAMISRRGLISAIINMYVIGILIFGSGVMYIMTIASRV</sequence>
<dbReference type="AlphaFoldDB" id="A0A5C6W3Y5"/>
<feature type="transmembrane region" description="Helical" evidence="1">
    <location>
        <begin position="36"/>
        <end position="54"/>
    </location>
</feature>
<reference evidence="2 3" key="1">
    <citation type="journal article" date="2005" name="Int. J. Syst. Evol. Microbiol.">
        <title>Bacillus litoralis sp. nov., isolated from a tidal flat of the Yellow Sea in Korea.</title>
        <authorList>
            <person name="Yoon J.H."/>
            <person name="Oh T.K."/>
        </authorList>
    </citation>
    <scope>NUCLEOTIDE SEQUENCE [LARGE SCALE GENOMIC DNA]</scope>
    <source>
        <strain evidence="2 3">SW-211</strain>
    </source>
</reference>
<evidence type="ECO:0000256" key="1">
    <source>
        <dbReference type="SAM" id="Phobius"/>
    </source>
</evidence>
<comment type="caution">
    <text evidence="2">The sequence shown here is derived from an EMBL/GenBank/DDBJ whole genome shotgun (WGS) entry which is preliminary data.</text>
</comment>
<keyword evidence="1" id="KW-0812">Transmembrane</keyword>
<dbReference type="EMBL" id="VOQF01000003">
    <property type="protein sequence ID" value="TXC92131.1"/>
    <property type="molecule type" value="Genomic_DNA"/>
</dbReference>
<name>A0A5C6W3Y5_9BACI</name>
<gene>
    <name evidence="2" type="ORF">FS935_07050</name>
</gene>
<dbReference type="Proteomes" id="UP000321363">
    <property type="component" value="Unassembled WGS sequence"/>
</dbReference>
<feature type="transmembrane region" description="Helical" evidence="1">
    <location>
        <begin position="12"/>
        <end position="30"/>
    </location>
</feature>
<evidence type="ECO:0000313" key="3">
    <source>
        <dbReference type="Proteomes" id="UP000321363"/>
    </source>
</evidence>